<evidence type="ECO:0000256" key="1">
    <source>
        <dbReference type="SAM" id="SignalP"/>
    </source>
</evidence>
<evidence type="ECO:0000313" key="3">
    <source>
        <dbReference type="Proteomes" id="UP001143480"/>
    </source>
</evidence>
<keyword evidence="3" id="KW-1185">Reference proteome</keyword>
<dbReference type="AlphaFoldDB" id="A0A9W6KKS9"/>
<name>A0A9W6KKS9_9ACTN</name>
<proteinExistence type="predicted"/>
<evidence type="ECO:0000313" key="2">
    <source>
        <dbReference type="EMBL" id="GLL02091.1"/>
    </source>
</evidence>
<accession>A0A9W6KKS9</accession>
<feature type="chain" id="PRO_5040947155" evidence="1">
    <location>
        <begin position="28"/>
        <end position="169"/>
    </location>
</feature>
<reference evidence="2" key="2">
    <citation type="submission" date="2023-01" db="EMBL/GenBank/DDBJ databases">
        <authorList>
            <person name="Sun Q."/>
            <person name="Evtushenko L."/>
        </authorList>
    </citation>
    <scope>NUCLEOTIDE SEQUENCE</scope>
    <source>
        <strain evidence="2">VKM Ac-1321</strain>
    </source>
</reference>
<reference evidence="2" key="1">
    <citation type="journal article" date="2014" name="Int. J. Syst. Evol. Microbiol.">
        <title>Complete genome sequence of Corynebacterium casei LMG S-19264T (=DSM 44701T), isolated from a smear-ripened cheese.</title>
        <authorList>
            <consortium name="US DOE Joint Genome Institute (JGI-PGF)"/>
            <person name="Walter F."/>
            <person name="Albersmeier A."/>
            <person name="Kalinowski J."/>
            <person name="Ruckert C."/>
        </authorList>
    </citation>
    <scope>NUCLEOTIDE SEQUENCE</scope>
    <source>
        <strain evidence="2">VKM Ac-1321</strain>
    </source>
</reference>
<organism evidence="2 3">
    <name type="scientific">Dactylosporangium matsuzakiense</name>
    <dbReference type="NCBI Taxonomy" id="53360"/>
    <lineage>
        <taxon>Bacteria</taxon>
        <taxon>Bacillati</taxon>
        <taxon>Actinomycetota</taxon>
        <taxon>Actinomycetes</taxon>
        <taxon>Micromonosporales</taxon>
        <taxon>Micromonosporaceae</taxon>
        <taxon>Dactylosporangium</taxon>
    </lineage>
</organism>
<sequence>MVFTRPVLLRRRALLAAAAAVTTGSLAACDLGGDPPAPKYDPTGDALMPLLTRTVALRDRYVAVLAAVPALQDRLGPLKDNHDQHVIALAREIGLPEQGPFPAPSGSPAVTGSAAPVPSDQAAALKDLGQLEKDARQDAEGACLAAPSYRAELLGSIAACRAGHAEVLA</sequence>
<dbReference type="PROSITE" id="PS51257">
    <property type="entry name" value="PROKAR_LIPOPROTEIN"/>
    <property type="match status" value="1"/>
</dbReference>
<dbReference type="Proteomes" id="UP001143480">
    <property type="component" value="Unassembled WGS sequence"/>
</dbReference>
<feature type="signal peptide" evidence="1">
    <location>
        <begin position="1"/>
        <end position="27"/>
    </location>
</feature>
<comment type="caution">
    <text evidence="2">The sequence shown here is derived from an EMBL/GenBank/DDBJ whole genome shotgun (WGS) entry which is preliminary data.</text>
</comment>
<gene>
    <name evidence="2" type="ORF">GCM10017581_038330</name>
</gene>
<protein>
    <submittedName>
        <fullName evidence="2">Uncharacterized protein</fullName>
    </submittedName>
</protein>
<keyword evidence="1" id="KW-0732">Signal</keyword>
<dbReference type="EMBL" id="BSFP01000020">
    <property type="protein sequence ID" value="GLL02091.1"/>
    <property type="molecule type" value="Genomic_DNA"/>
</dbReference>